<dbReference type="InterPro" id="IPR032675">
    <property type="entry name" value="LRR_dom_sf"/>
</dbReference>
<dbReference type="Proteomes" id="UP000663853">
    <property type="component" value="Unassembled WGS sequence"/>
</dbReference>
<comment type="caution">
    <text evidence="1">The sequence shown here is derived from an EMBL/GenBank/DDBJ whole genome shotgun (WGS) entry which is preliminary data.</text>
</comment>
<accession>A0A8H3AWU9</accession>
<dbReference type="Gene3D" id="3.80.10.10">
    <property type="entry name" value="Ribonuclease Inhibitor"/>
    <property type="match status" value="1"/>
</dbReference>
<name>A0A8H3AWU9_9AGAM</name>
<evidence type="ECO:0000313" key="2">
    <source>
        <dbReference type="Proteomes" id="UP000663853"/>
    </source>
</evidence>
<dbReference type="AlphaFoldDB" id="A0A8H3AWU9"/>
<proteinExistence type="predicted"/>
<dbReference type="SUPFAM" id="SSF52047">
    <property type="entry name" value="RNI-like"/>
    <property type="match status" value="1"/>
</dbReference>
<evidence type="ECO:0008006" key="3">
    <source>
        <dbReference type="Google" id="ProtNLM"/>
    </source>
</evidence>
<gene>
    <name evidence="1" type="ORF">RDB_LOCUS38082</name>
</gene>
<dbReference type="EMBL" id="CAJMXA010000771">
    <property type="protein sequence ID" value="CAE6442438.1"/>
    <property type="molecule type" value="Genomic_DNA"/>
</dbReference>
<sequence length="558" mass="62811">MSMPDRVPCTAVERWEAAGASLVTTIDAYMNLCLNLGTNPPVEDGGSEDLVSKIDYTLATIRTTIFRHLHKSSSTLARTRNRLASPFFRFPVEIMSKIFMSVVHDHSIMETPLTMEQEIRRTYCHIYTLLGICTAWRDIVMTRGAFWSVIPIITSQYNDKWQPSLLSLQRAGRSPLHLAVAVRQPASSGELTTVLAKYGTRFRTINISVTNPAEIMAGIGSWLLQQNTPRSLSELSIRCASTHDQANRLPQSSDYIIPRYSTHQGSFAKLVGMLTTFRVSGAQLHWDVLTFSTQLVELQIGEVVLGHDDAVVSLVRALSSAICLRDLKVNSVSTFHTLGAARNSRVTLPSLKSLFIKDLYLNTLQRFLSILTPGPYHLTIFLTRNSITINSFDDGKVVDFDGLCRALEHTPVHVLMINGLLEDERSTTWRLPKLLKTMSTLKTLKLHNWSFSGGLCKALTRISEGHPFPALQNLHLSAAEVRIKSNFRDLIASYPLRKVVLGGKYQVVRRDQTVGWKSFQEDSSIITWLRGNMPGIDLYLINDGHCPPEFRRDEWELW</sequence>
<evidence type="ECO:0000313" key="1">
    <source>
        <dbReference type="EMBL" id="CAE6442438.1"/>
    </source>
</evidence>
<reference evidence="1" key="1">
    <citation type="submission" date="2021-01" db="EMBL/GenBank/DDBJ databases">
        <authorList>
            <person name="Kaushik A."/>
        </authorList>
    </citation>
    <scope>NUCLEOTIDE SEQUENCE</scope>
    <source>
        <strain evidence="1">AG6-10EEA</strain>
    </source>
</reference>
<protein>
    <recommendedName>
        <fullName evidence="3">F-box domain-containing protein</fullName>
    </recommendedName>
</protein>
<organism evidence="1 2">
    <name type="scientific">Rhizoctonia solani</name>
    <dbReference type="NCBI Taxonomy" id="456999"/>
    <lineage>
        <taxon>Eukaryota</taxon>
        <taxon>Fungi</taxon>
        <taxon>Dikarya</taxon>
        <taxon>Basidiomycota</taxon>
        <taxon>Agaricomycotina</taxon>
        <taxon>Agaricomycetes</taxon>
        <taxon>Cantharellales</taxon>
        <taxon>Ceratobasidiaceae</taxon>
        <taxon>Rhizoctonia</taxon>
    </lineage>
</organism>